<comment type="subcellular location">
    <subcellularLocation>
        <location evidence="1">Membrane</location>
        <topology evidence="1">Multi-pass membrane protein</topology>
    </subcellularLocation>
</comment>
<feature type="transmembrane region" description="Helical" evidence="6">
    <location>
        <begin position="321"/>
        <end position="351"/>
    </location>
</feature>
<evidence type="ECO:0000256" key="3">
    <source>
        <dbReference type="ARBA" id="ARBA00022692"/>
    </source>
</evidence>
<keyword evidence="8" id="KW-1185">Reference proteome</keyword>
<comment type="caution">
    <text evidence="7">The sequence shown here is derived from an EMBL/GenBank/DDBJ whole genome shotgun (WGS) entry which is preliminary data.</text>
</comment>
<dbReference type="GO" id="GO:0016020">
    <property type="term" value="C:membrane"/>
    <property type="evidence" value="ECO:0007669"/>
    <property type="project" value="UniProtKB-SubCell"/>
</dbReference>
<evidence type="ECO:0000256" key="6">
    <source>
        <dbReference type="SAM" id="Phobius"/>
    </source>
</evidence>
<feature type="transmembrane region" description="Helical" evidence="6">
    <location>
        <begin position="32"/>
        <end position="65"/>
    </location>
</feature>
<name>A0A418XS04_9BURK</name>
<sequence length="369" mass="39192">MDDETSISEDRDKGGEDRSERKFLHRVALVDGLGLVFILVLAAVWFAAGALLLIFACILFALLLYDASRRLASKLPVARQVALGIVVVLLLAIIGGGGWLIAPSISEQADKMAAMVPRSLEQVQKSLERYSFLRGIVGEMPSAGQLRESIASMLPRAGLFFSGVFGAMGNVLIITFVGIYFAASPYVYINGMVTLVPKDKRARAREVLDEIGTTLSRWLFGKACSMVLVGTATAVGLSLLGVPLALILGIIAGLLDFIPYLGPLMAGVPGVLIAMTIGPELALYTVGLFAFIQLAEGYLLQPLVEKRTVSLPPALTITMQVMLGALFGLAGVALATPLTAVLAVLVSMLYVQDVLGDDVRTPSEINGKN</sequence>
<dbReference type="InterPro" id="IPR002549">
    <property type="entry name" value="AI-2E-like"/>
</dbReference>
<evidence type="ECO:0000256" key="5">
    <source>
        <dbReference type="ARBA" id="ARBA00023136"/>
    </source>
</evidence>
<evidence type="ECO:0000313" key="8">
    <source>
        <dbReference type="Proteomes" id="UP000284006"/>
    </source>
</evidence>
<organism evidence="7 8">
    <name type="scientific">Massilia cavernae</name>
    <dbReference type="NCBI Taxonomy" id="2320864"/>
    <lineage>
        <taxon>Bacteria</taxon>
        <taxon>Pseudomonadati</taxon>
        <taxon>Pseudomonadota</taxon>
        <taxon>Betaproteobacteria</taxon>
        <taxon>Burkholderiales</taxon>
        <taxon>Oxalobacteraceae</taxon>
        <taxon>Telluria group</taxon>
        <taxon>Massilia</taxon>
    </lineage>
</organism>
<dbReference type="EMBL" id="QYUP01000119">
    <property type="protein sequence ID" value="RJG15321.1"/>
    <property type="molecule type" value="Genomic_DNA"/>
</dbReference>
<feature type="transmembrane region" description="Helical" evidence="6">
    <location>
        <begin position="77"/>
        <end position="102"/>
    </location>
</feature>
<dbReference type="Pfam" id="PF01594">
    <property type="entry name" value="AI-2E_transport"/>
    <property type="match status" value="1"/>
</dbReference>
<evidence type="ECO:0000256" key="2">
    <source>
        <dbReference type="ARBA" id="ARBA00009773"/>
    </source>
</evidence>
<feature type="transmembrane region" description="Helical" evidence="6">
    <location>
        <begin position="159"/>
        <end position="183"/>
    </location>
</feature>
<dbReference type="AlphaFoldDB" id="A0A418XS04"/>
<dbReference type="PANTHER" id="PTHR21716:SF62">
    <property type="entry name" value="TRANSPORT PROTEIN YDBI-RELATED"/>
    <property type="match status" value="1"/>
</dbReference>
<reference evidence="7 8" key="1">
    <citation type="submission" date="2018-09" db="EMBL/GenBank/DDBJ databases">
        <authorList>
            <person name="Zhu H."/>
        </authorList>
    </citation>
    <scope>NUCLEOTIDE SEQUENCE [LARGE SCALE GENOMIC DNA]</scope>
    <source>
        <strain evidence="7 8">K1S02-61</strain>
    </source>
</reference>
<feature type="transmembrane region" description="Helical" evidence="6">
    <location>
        <begin position="226"/>
        <end position="251"/>
    </location>
</feature>
<keyword evidence="5 6" id="KW-0472">Membrane</keyword>
<protein>
    <submittedName>
        <fullName evidence="7">AI-2E family transporter</fullName>
    </submittedName>
</protein>
<keyword evidence="3 6" id="KW-0812">Transmembrane</keyword>
<accession>A0A418XS04</accession>
<evidence type="ECO:0000256" key="4">
    <source>
        <dbReference type="ARBA" id="ARBA00022989"/>
    </source>
</evidence>
<evidence type="ECO:0000256" key="1">
    <source>
        <dbReference type="ARBA" id="ARBA00004141"/>
    </source>
</evidence>
<keyword evidence="4 6" id="KW-1133">Transmembrane helix</keyword>
<comment type="similarity">
    <text evidence="2">Belongs to the autoinducer-2 exporter (AI-2E) (TC 2.A.86) family.</text>
</comment>
<dbReference type="RefSeq" id="WP_119811462.1">
    <property type="nucleotide sequence ID" value="NZ_QYUP01000119.1"/>
</dbReference>
<dbReference type="Proteomes" id="UP000284006">
    <property type="component" value="Unassembled WGS sequence"/>
</dbReference>
<gene>
    <name evidence="7" type="ORF">D3872_14480</name>
</gene>
<evidence type="ECO:0000313" key="7">
    <source>
        <dbReference type="EMBL" id="RJG15321.1"/>
    </source>
</evidence>
<dbReference type="GO" id="GO:0055085">
    <property type="term" value="P:transmembrane transport"/>
    <property type="evidence" value="ECO:0007669"/>
    <property type="project" value="TreeGrafter"/>
</dbReference>
<feature type="transmembrane region" description="Helical" evidence="6">
    <location>
        <begin position="281"/>
        <end position="301"/>
    </location>
</feature>
<dbReference type="PANTHER" id="PTHR21716">
    <property type="entry name" value="TRANSMEMBRANE PROTEIN"/>
    <property type="match status" value="1"/>
</dbReference>
<dbReference type="OrthoDB" id="5761230at2"/>
<proteinExistence type="inferred from homology"/>